<proteinExistence type="predicted"/>
<evidence type="ECO:0008006" key="4">
    <source>
        <dbReference type="Google" id="ProtNLM"/>
    </source>
</evidence>
<reference evidence="2 3" key="1">
    <citation type="submission" date="2023-12" db="EMBL/GenBank/DDBJ databases">
        <title>the genome sequence of Hyalangium sp. s54d21.</title>
        <authorList>
            <person name="Zhang X."/>
        </authorList>
    </citation>
    <scope>NUCLEOTIDE SEQUENCE [LARGE SCALE GENOMIC DNA]</scope>
    <source>
        <strain evidence="3">s54d21</strain>
    </source>
</reference>
<gene>
    <name evidence="2" type="ORF">SYV04_39435</name>
</gene>
<protein>
    <recommendedName>
        <fullName evidence="4">Cellulose biosynthesis protein BcsS</fullName>
    </recommendedName>
</protein>
<evidence type="ECO:0000256" key="1">
    <source>
        <dbReference type="SAM" id="SignalP"/>
    </source>
</evidence>
<feature type="signal peptide" evidence="1">
    <location>
        <begin position="1"/>
        <end position="20"/>
    </location>
</feature>
<organism evidence="2 3">
    <name type="scientific">Hyalangium rubrum</name>
    <dbReference type="NCBI Taxonomy" id="3103134"/>
    <lineage>
        <taxon>Bacteria</taxon>
        <taxon>Pseudomonadati</taxon>
        <taxon>Myxococcota</taxon>
        <taxon>Myxococcia</taxon>
        <taxon>Myxococcales</taxon>
        <taxon>Cystobacterineae</taxon>
        <taxon>Archangiaceae</taxon>
        <taxon>Hyalangium</taxon>
    </lineage>
</organism>
<dbReference type="Proteomes" id="UP001291309">
    <property type="component" value="Unassembled WGS sequence"/>
</dbReference>
<comment type="caution">
    <text evidence="2">The sequence shown here is derived from an EMBL/GenBank/DDBJ whole genome shotgun (WGS) entry which is preliminary data.</text>
</comment>
<evidence type="ECO:0000313" key="3">
    <source>
        <dbReference type="Proteomes" id="UP001291309"/>
    </source>
</evidence>
<name>A0ABU5HI90_9BACT</name>
<keyword evidence="3" id="KW-1185">Reference proteome</keyword>
<sequence length="198" mass="21690">MSRHWLLFYFLFGLSTVAQAQSSTSTPEREYTPVWLPRGAFLGSYLRGGTVTPQARIQWQLTVFQDRKDALVLVLEGGGGFAVALPDTVVAGADEPIDSFHEHTVQVGGGYRNQSPSGFHWGFQVTAGPLWYGAHLRNLPDERYSAGLLEGRVHLGYQLGRVALGVSGGYGEPFSYRRRSVAAPYAGGLLLGVFADWR</sequence>
<dbReference type="RefSeq" id="WP_321551241.1">
    <property type="nucleotide sequence ID" value="NZ_JAXIVS010000021.1"/>
</dbReference>
<accession>A0ABU5HI90</accession>
<dbReference type="EMBL" id="JAXIVS010000021">
    <property type="protein sequence ID" value="MDY7232527.1"/>
    <property type="molecule type" value="Genomic_DNA"/>
</dbReference>
<keyword evidence="1" id="KW-0732">Signal</keyword>
<evidence type="ECO:0000313" key="2">
    <source>
        <dbReference type="EMBL" id="MDY7232527.1"/>
    </source>
</evidence>
<feature type="chain" id="PRO_5046001083" description="Cellulose biosynthesis protein BcsS" evidence="1">
    <location>
        <begin position="21"/>
        <end position="198"/>
    </location>
</feature>